<reference evidence="3 4" key="1">
    <citation type="submission" date="2016-06" db="EMBL/GenBank/DDBJ databases">
        <authorList>
            <consortium name="Pathogen Informatics"/>
        </authorList>
    </citation>
    <scope>NUCLEOTIDE SEQUENCE [LARGE SCALE GENOMIC DNA]</scope>
    <source>
        <strain evidence="3">PowCR01</strain>
    </source>
</reference>
<protein>
    <submittedName>
        <fullName evidence="3">Uncharacterized protein</fullName>
    </submittedName>
</protein>
<feature type="compositionally biased region" description="Basic and acidic residues" evidence="2">
    <location>
        <begin position="685"/>
        <end position="718"/>
    </location>
</feature>
<evidence type="ECO:0000256" key="2">
    <source>
        <dbReference type="SAM" id="MobiDB-lite"/>
    </source>
</evidence>
<name>A0A1C3KM67_PLAOA</name>
<evidence type="ECO:0000313" key="4">
    <source>
        <dbReference type="Proteomes" id="UP000243200"/>
    </source>
</evidence>
<feature type="compositionally biased region" description="Polar residues" evidence="2">
    <location>
        <begin position="615"/>
        <end position="631"/>
    </location>
</feature>
<sequence>MENKGTADDEVFIFDSTSINHLTGNEFYFYSNHDATTYKKSCSYELHKEATFGSSSSTDPILNVNGKDKHEKYERYEKREKNSRHEETVLKSKKGDSQVKGNKLCKLHKKSQGKTNNYFAKEHTSKRRTYEEREKFVFEQEMEKVGDIYNVEEIMKIINNLNSIRKEIETVIYKKLEKKYKHFLVSTVKIKDIENYITNIKQLVVENMNELKLVQVKNYKESLHITDLVTKKKKFQKINLVILIIYIISIYDKLIFKSILKKDYEYASLAYCELFRYINENKKWLRNINCIHNLKEKMCSEYLNRLKQKNQTDFVEFLFANSCKKNLEMQLQKAFKIHYLLFKAKSSNFIENLLAYVYQCFRKISKQVIFSFLIVGKKRPIGKSVGEQKEEKREILRGHYRENEKGSLEEKWNEENSFSLDNDIIRNESSEGEKSVSSEKNADSNNHLKEMFTRKGIDKKNLNMGENGIEHVIDKKDVRTFHHMVNDEYTSFSTNDSMNDLFVCAYSHSDDLNEVEKKKIPLKRTNNTDNEFENEINHFQEEDNFLFIPLNELVQKLKEKDCFLSLVKIYEIVFDILNKYDFIIIYLLKCDKNSASSCTYGDADRPKWHEEKKNNNTPINHTNISPTKRCSRTNVENKNAQFYVHRENDTDKLEVGNAEDKHQEDPAVEKHPYDPSEDRDEDDPAEHRLEDDLAKERHQESREEDKYEDNSEEEKFHDNHRDNLNFYDLFNFCKNQNQRSIFSKYYQMNNLCDSSMTTYFIKNINEERYTFSENCLRIKEKVEKYLSDKRTKYVYCEEYIKFAHENANKLINDKNKFLKNIEKVIKTIIEHMRFENLNFNHTFGFIVITIMLCVNSFLFEHNCSNRYIYTLKKNHLRGGGKDEINEHIQGEKNEETQNLTDQKDQNCEDHSNVQEEKNVEAEGEPFKSLQGEIKSEEKSVVCYGQKGREKNESCVTLNSEFRSNKGRGEEAYSNSLISKSENKEKGERKEIFKKEKNTRIKCSDGKKPSNGEHRGSMNLNPPNAEHICREFFLDEYTQMNTFEAEKTLFFYRLLKNNIIFEEIEKKIRNNFSSIFYVNIKHLSDTINRDNWERKPIKTNQRFFKKRFHLMNVISFYKKTFNDFLNIPFSENPLTNLNFKKLEEELSSDEVFNEPLNISNDDVYGAGKKLSDHSNFVASSQGITSKEEGVKIRDRFGNGDADVHDTDETDERLNLAEAKRKICKTDCFEIVNFDVVASNSSSMLICVLQKYFTLEELLHNFKEEINKYMFKTIDFYIYVLCSFFMKKETIEELLIDLKRCSERMGVNNIYFIMKKQEKYKQLYSFLRSYNEEIKKETLFHDFFLINNNSSHFPQTKYGVGNFNNSPVDNSSPLFYLSNFPKIYSSSSLYALSEKIISIESLYCLIIKLKEEVTKTRNGPKGNDQNGVKQEGEEIKKEEIPNSARGTREQEAAGGGGKSICNTEQDSFLHFLDEKVRIVEELRILIYCDSLYSIIDSTNYINEVSKIISDACSCVDNKNKCGAGDEMNIKKKKLRKNLDQYMNLYMNILNDSKRKLMFCCQGTVSVVIHYLLWNLINYIFNLNNIEIIYKIKNELMPIVHYKNKEKEYDSHCNAEKEDNKNSAHTSASNMDTKKGEHTKKFDNKGKDGLLIHHHNSAKMFETNFPNDNSTSEMDPSSYEERSNSDEEYCIINMIRLYFSKISNCIIQNIKNLEKEIEKYQNCSDSNIQNTIYMKVYNDLKNDTSSKRHEFYYVFLSKGITYYDQYLDLHFCNIEKLDNLVKNCNSDFFQYKHIHSIILKYYYFKMIPESYIAHYEMGIMRQIQGKIKPRNV</sequence>
<feature type="region of interest" description="Disordered" evidence="2">
    <location>
        <begin position="601"/>
        <end position="631"/>
    </location>
</feature>
<feature type="compositionally biased region" description="Basic and acidic residues" evidence="2">
    <location>
        <begin position="980"/>
        <end position="1015"/>
    </location>
</feature>
<feature type="compositionally biased region" description="Basic and acidic residues" evidence="2">
    <location>
        <begin position="602"/>
        <end position="614"/>
    </location>
</feature>
<feature type="region of interest" description="Disordered" evidence="2">
    <location>
        <begin position="965"/>
        <end position="1020"/>
    </location>
</feature>
<evidence type="ECO:0000256" key="1">
    <source>
        <dbReference type="SAM" id="Coils"/>
    </source>
</evidence>
<keyword evidence="1" id="KW-0175">Coiled coil</keyword>
<dbReference type="Proteomes" id="UP000243200">
    <property type="component" value="Chromosome 1"/>
</dbReference>
<feature type="compositionally biased region" description="Basic and acidic residues" evidence="2">
    <location>
        <begin position="657"/>
        <end position="676"/>
    </location>
</feature>
<dbReference type="OrthoDB" id="377675at2759"/>
<feature type="region of interest" description="Disordered" evidence="2">
    <location>
        <begin position="1608"/>
        <end position="1638"/>
    </location>
</feature>
<feature type="compositionally biased region" description="Basic and acidic residues" evidence="2">
    <location>
        <begin position="1608"/>
        <end position="1619"/>
    </location>
</feature>
<gene>
    <name evidence="3" type="primary">PowCR01_010005700</name>
    <name evidence="3" type="ORF">POWCR01_010005700</name>
</gene>
<feature type="region of interest" description="Disordered" evidence="2">
    <location>
        <begin position="61"/>
        <end position="95"/>
    </location>
</feature>
<feature type="region of interest" description="Disordered" evidence="2">
    <location>
        <begin position="891"/>
        <end position="930"/>
    </location>
</feature>
<feature type="compositionally biased region" description="Basic and acidic residues" evidence="2">
    <location>
        <begin position="1629"/>
        <end position="1638"/>
    </location>
</feature>
<feature type="region of interest" description="Disordered" evidence="2">
    <location>
        <begin position="657"/>
        <end position="718"/>
    </location>
</feature>
<dbReference type="VEuPathDB" id="PlasmoDB:PocGH01_01010800"/>
<dbReference type="EMBL" id="LT594505">
    <property type="protein sequence ID" value="SBT75100.1"/>
    <property type="molecule type" value="Genomic_DNA"/>
</dbReference>
<feature type="region of interest" description="Disordered" evidence="2">
    <location>
        <begin position="429"/>
        <end position="448"/>
    </location>
</feature>
<feature type="compositionally biased region" description="Basic and acidic residues" evidence="2">
    <location>
        <begin position="891"/>
        <end position="920"/>
    </location>
</feature>
<feature type="region of interest" description="Disordered" evidence="2">
    <location>
        <begin position="1414"/>
        <end position="1455"/>
    </location>
</feature>
<organism evidence="3 4">
    <name type="scientific">Plasmodium ovale</name>
    <name type="common">malaria parasite P. ovale</name>
    <dbReference type="NCBI Taxonomy" id="36330"/>
    <lineage>
        <taxon>Eukaryota</taxon>
        <taxon>Sar</taxon>
        <taxon>Alveolata</taxon>
        <taxon>Apicomplexa</taxon>
        <taxon>Aconoidasida</taxon>
        <taxon>Haemosporida</taxon>
        <taxon>Plasmodiidae</taxon>
        <taxon>Plasmodium</taxon>
        <taxon>Plasmodium (Plasmodium)</taxon>
    </lineage>
</organism>
<accession>A0A1C3KM67</accession>
<evidence type="ECO:0000313" key="3">
    <source>
        <dbReference type="EMBL" id="SBT75100.1"/>
    </source>
</evidence>
<feature type="compositionally biased region" description="Basic and acidic residues" evidence="2">
    <location>
        <begin position="1428"/>
        <end position="1449"/>
    </location>
</feature>
<dbReference type="VEuPathDB" id="PlasmoDB:POWCR01_010005700"/>
<proteinExistence type="predicted"/>
<feature type="compositionally biased region" description="Basic and acidic residues" evidence="2">
    <location>
        <begin position="66"/>
        <end position="95"/>
    </location>
</feature>
<feature type="coiled-coil region" evidence="1">
    <location>
        <begin position="1700"/>
        <end position="1727"/>
    </location>
</feature>